<proteinExistence type="predicted"/>
<accession>A0A812TYN4</accession>
<reference evidence="1" key="1">
    <citation type="submission" date="2021-02" db="EMBL/GenBank/DDBJ databases">
        <authorList>
            <person name="Dougan E. K."/>
            <person name="Rhodes N."/>
            <person name="Thang M."/>
            <person name="Chan C."/>
        </authorList>
    </citation>
    <scope>NUCLEOTIDE SEQUENCE</scope>
</reference>
<organism evidence="1 2">
    <name type="scientific">Symbiodinium natans</name>
    <dbReference type="NCBI Taxonomy" id="878477"/>
    <lineage>
        <taxon>Eukaryota</taxon>
        <taxon>Sar</taxon>
        <taxon>Alveolata</taxon>
        <taxon>Dinophyceae</taxon>
        <taxon>Suessiales</taxon>
        <taxon>Symbiodiniaceae</taxon>
        <taxon>Symbiodinium</taxon>
    </lineage>
</organism>
<keyword evidence="2" id="KW-1185">Reference proteome</keyword>
<dbReference type="Proteomes" id="UP000604046">
    <property type="component" value="Unassembled WGS sequence"/>
</dbReference>
<dbReference type="EMBL" id="CAJNDS010002644">
    <property type="protein sequence ID" value="CAE7555139.1"/>
    <property type="molecule type" value="Genomic_DNA"/>
</dbReference>
<evidence type="ECO:0000313" key="1">
    <source>
        <dbReference type="EMBL" id="CAE7555139.1"/>
    </source>
</evidence>
<name>A0A812TYN4_9DINO</name>
<sequence>MTESEKDGVPDFPVWGARNRGSREISFSVCRAACINLSIWREKARNVKSIDFPVWGARNRAITKIAQTGSRASFEAKAAAELKEYARKADSKGWKVCDGNLKCLVQSARHPAGCPDALHCGWPKAVELAAAHRPTPDSLRLLLVTCRPARHIWFVKGSLSGDPLKRPVPGDA</sequence>
<comment type="caution">
    <text evidence="1">The sequence shown here is derived from an EMBL/GenBank/DDBJ whole genome shotgun (WGS) entry which is preliminary data.</text>
</comment>
<gene>
    <name evidence="1" type="ORF">SNAT2548_LOCUS31187</name>
</gene>
<dbReference type="AlphaFoldDB" id="A0A812TYN4"/>
<evidence type="ECO:0000313" key="2">
    <source>
        <dbReference type="Proteomes" id="UP000604046"/>
    </source>
</evidence>
<protein>
    <submittedName>
        <fullName evidence="1">Uncharacterized protein</fullName>
    </submittedName>
</protein>